<reference evidence="1 2" key="1">
    <citation type="submission" date="2011-02" db="EMBL/GenBank/DDBJ databases">
        <title>The Genome Sequence of Sphaeroforma arctica JP610.</title>
        <authorList>
            <consortium name="The Broad Institute Genome Sequencing Platform"/>
            <person name="Russ C."/>
            <person name="Cuomo C."/>
            <person name="Young S.K."/>
            <person name="Zeng Q."/>
            <person name="Gargeya S."/>
            <person name="Alvarado L."/>
            <person name="Berlin A."/>
            <person name="Chapman S.B."/>
            <person name="Chen Z."/>
            <person name="Freedman E."/>
            <person name="Gellesch M."/>
            <person name="Goldberg J."/>
            <person name="Griggs A."/>
            <person name="Gujja S."/>
            <person name="Heilman E."/>
            <person name="Heiman D."/>
            <person name="Howarth C."/>
            <person name="Mehta T."/>
            <person name="Neiman D."/>
            <person name="Pearson M."/>
            <person name="Roberts A."/>
            <person name="Saif S."/>
            <person name="Shea T."/>
            <person name="Shenoy N."/>
            <person name="Sisk P."/>
            <person name="Stolte C."/>
            <person name="Sykes S."/>
            <person name="White J."/>
            <person name="Yandava C."/>
            <person name="Burger G."/>
            <person name="Gray M.W."/>
            <person name="Holland P.W.H."/>
            <person name="King N."/>
            <person name="Lang F.B.F."/>
            <person name="Roger A.J."/>
            <person name="Ruiz-Trillo I."/>
            <person name="Haas B."/>
            <person name="Nusbaum C."/>
            <person name="Birren B."/>
        </authorList>
    </citation>
    <scope>NUCLEOTIDE SEQUENCE [LARGE SCALE GENOMIC DNA]</scope>
    <source>
        <strain evidence="1 2">JP610</strain>
    </source>
</reference>
<keyword evidence="2" id="KW-1185">Reference proteome</keyword>
<evidence type="ECO:0000313" key="2">
    <source>
        <dbReference type="Proteomes" id="UP000054560"/>
    </source>
</evidence>
<dbReference type="RefSeq" id="XP_014144402.1">
    <property type="nucleotide sequence ID" value="XM_014288927.1"/>
</dbReference>
<dbReference type="EMBL" id="KQ251005">
    <property type="protein sequence ID" value="KNC70500.1"/>
    <property type="molecule type" value="Genomic_DNA"/>
</dbReference>
<protein>
    <submittedName>
        <fullName evidence="1">Uncharacterized protein</fullName>
    </submittedName>
</protein>
<proteinExistence type="predicted"/>
<dbReference type="Proteomes" id="UP000054560">
    <property type="component" value="Unassembled WGS sequence"/>
</dbReference>
<organism evidence="1 2">
    <name type="scientific">Sphaeroforma arctica JP610</name>
    <dbReference type="NCBI Taxonomy" id="667725"/>
    <lineage>
        <taxon>Eukaryota</taxon>
        <taxon>Ichthyosporea</taxon>
        <taxon>Ichthyophonida</taxon>
        <taxon>Sphaeroforma</taxon>
    </lineage>
</organism>
<accession>A0A0L0F1A6</accession>
<dbReference type="AlphaFoldDB" id="A0A0L0F1A6"/>
<name>A0A0L0F1A6_9EUKA</name>
<dbReference type="GeneID" id="25917475"/>
<sequence>MKHVLPEQYVELLKRTFSDKDKRAHFKRQVEKCFAFAQSAKYRGGRLRAWGELQLSEDGVELPPR</sequence>
<gene>
    <name evidence="1" type="ORF">SARC_16971</name>
</gene>
<evidence type="ECO:0000313" key="1">
    <source>
        <dbReference type="EMBL" id="KNC70500.1"/>
    </source>
</evidence>
<feature type="non-terminal residue" evidence="1">
    <location>
        <position position="65"/>
    </location>
</feature>